<evidence type="ECO:0000256" key="6">
    <source>
        <dbReference type="ARBA" id="ARBA00023187"/>
    </source>
</evidence>
<evidence type="ECO:0000256" key="3">
    <source>
        <dbReference type="ARBA" id="ARBA00008726"/>
    </source>
</evidence>
<feature type="compositionally biased region" description="Low complexity" evidence="9">
    <location>
        <begin position="213"/>
        <end position="231"/>
    </location>
</feature>
<dbReference type="Pfam" id="PF22782">
    <property type="entry name" value="SDE2"/>
    <property type="match status" value="1"/>
</dbReference>
<protein>
    <submittedName>
        <fullName evidence="11">Protein SDE2</fullName>
    </submittedName>
</protein>
<dbReference type="GO" id="GO:0006397">
    <property type="term" value="P:mRNA processing"/>
    <property type="evidence" value="ECO:0007669"/>
    <property type="project" value="UniProtKB-KW"/>
</dbReference>
<dbReference type="Proteomes" id="UP000198287">
    <property type="component" value="Unassembled WGS sequence"/>
</dbReference>
<feature type="domain" description="SDE2-like" evidence="10">
    <location>
        <begin position="74"/>
        <end position="174"/>
    </location>
</feature>
<comment type="caution">
    <text evidence="11">The sequence shown here is derived from an EMBL/GenBank/DDBJ whole genome shotgun (WGS) entry which is preliminary data.</text>
</comment>
<dbReference type="OMA" id="VTTHELY"/>
<keyword evidence="12" id="KW-1185">Reference proteome</keyword>
<feature type="region of interest" description="Disordered" evidence="9">
    <location>
        <begin position="177"/>
        <end position="274"/>
    </location>
</feature>
<dbReference type="STRING" id="158441.A0A226EPY0"/>
<evidence type="ECO:0000256" key="1">
    <source>
        <dbReference type="ARBA" id="ARBA00004123"/>
    </source>
</evidence>
<evidence type="ECO:0000313" key="11">
    <source>
        <dbReference type="EMBL" id="OXA59549.1"/>
    </source>
</evidence>
<evidence type="ECO:0000313" key="12">
    <source>
        <dbReference type="Proteomes" id="UP000198287"/>
    </source>
</evidence>
<keyword evidence="7" id="KW-0539">Nucleus</keyword>
<evidence type="ECO:0000256" key="8">
    <source>
        <dbReference type="ARBA" id="ARBA00023306"/>
    </source>
</evidence>
<dbReference type="GO" id="GO:0008380">
    <property type="term" value="P:RNA splicing"/>
    <property type="evidence" value="ECO:0007669"/>
    <property type="project" value="UniProtKB-KW"/>
</dbReference>
<dbReference type="GO" id="GO:0005737">
    <property type="term" value="C:cytoplasm"/>
    <property type="evidence" value="ECO:0007669"/>
    <property type="project" value="UniProtKB-SubCell"/>
</dbReference>
<proteinExistence type="inferred from homology"/>
<accession>A0A226EPY0</accession>
<dbReference type="InterPro" id="IPR051421">
    <property type="entry name" value="RNA_Proc_DNA_Dmg_Regulator"/>
</dbReference>
<dbReference type="PANTHER" id="PTHR12786">
    <property type="entry name" value="SPLICING FACTOR SF3A-RELATED"/>
    <property type="match status" value="1"/>
</dbReference>
<dbReference type="PANTHER" id="PTHR12786:SF1">
    <property type="entry name" value="SPLICING REGULATOR SDE2"/>
    <property type="match status" value="1"/>
</dbReference>
<dbReference type="OrthoDB" id="547031at2759"/>
<dbReference type="InterPro" id="IPR053822">
    <property type="entry name" value="SDE2-like_dom"/>
</dbReference>
<dbReference type="EMBL" id="LNIX01000002">
    <property type="protein sequence ID" value="OXA59549.1"/>
    <property type="molecule type" value="Genomic_DNA"/>
</dbReference>
<feature type="region of interest" description="Disordered" evidence="9">
    <location>
        <begin position="140"/>
        <end position="159"/>
    </location>
</feature>
<gene>
    <name evidence="11" type="ORF">Fcan01_05215</name>
</gene>
<comment type="similarity">
    <text evidence="3">Belongs to the SDE2 family.</text>
</comment>
<keyword evidence="5" id="KW-0507">mRNA processing</keyword>
<organism evidence="11 12">
    <name type="scientific">Folsomia candida</name>
    <name type="common">Springtail</name>
    <dbReference type="NCBI Taxonomy" id="158441"/>
    <lineage>
        <taxon>Eukaryota</taxon>
        <taxon>Metazoa</taxon>
        <taxon>Ecdysozoa</taxon>
        <taxon>Arthropoda</taxon>
        <taxon>Hexapoda</taxon>
        <taxon>Collembola</taxon>
        <taxon>Entomobryomorpha</taxon>
        <taxon>Isotomoidea</taxon>
        <taxon>Isotomidae</taxon>
        <taxon>Proisotominae</taxon>
        <taxon>Folsomia</taxon>
    </lineage>
</organism>
<evidence type="ECO:0000256" key="2">
    <source>
        <dbReference type="ARBA" id="ARBA00004496"/>
    </source>
</evidence>
<name>A0A226EPY0_FOLCA</name>
<keyword evidence="8" id="KW-0131">Cell cycle</keyword>
<feature type="compositionally biased region" description="Basic and acidic residues" evidence="9">
    <location>
        <begin position="264"/>
        <end position="274"/>
    </location>
</feature>
<reference evidence="11 12" key="1">
    <citation type="submission" date="2015-12" db="EMBL/GenBank/DDBJ databases">
        <title>The genome of Folsomia candida.</title>
        <authorList>
            <person name="Faddeeva A."/>
            <person name="Derks M.F."/>
            <person name="Anvar Y."/>
            <person name="Smit S."/>
            <person name="Van Straalen N."/>
            <person name="Roelofs D."/>
        </authorList>
    </citation>
    <scope>NUCLEOTIDE SEQUENCE [LARGE SCALE GENOMIC DNA]</scope>
    <source>
        <strain evidence="11 12">VU population</strain>
        <tissue evidence="11">Whole body</tissue>
    </source>
</reference>
<dbReference type="AlphaFoldDB" id="A0A226EPY0"/>
<feature type="compositionally biased region" description="Low complexity" evidence="9">
    <location>
        <begin position="184"/>
        <end position="204"/>
    </location>
</feature>
<dbReference type="GO" id="GO:0005634">
    <property type="term" value="C:nucleus"/>
    <property type="evidence" value="ECO:0007669"/>
    <property type="project" value="UniProtKB-SubCell"/>
</dbReference>
<evidence type="ECO:0000256" key="9">
    <source>
        <dbReference type="SAM" id="MobiDB-lite"/>
    </source>
</evidence>
<keyword evidence="4" id="KW-0963">Cytoplasm</keyword>
<comment type="subcellular location">
    <subcellularLocation>
        <location evidence="2">Cytoplasm</location>
    </subcellularLocation>
    <subcellularLocation>
        <location evidence="1">Nucleus</location>
    </subcellularLocation>
</comment>
<evidence type="ECO:0000259" key="10">
    <source>
        <dbReference type="Pfam" id="PF22782"/>
    </source>
</evidence>
<evidence type="ECO:0000256" key="7">
    <source>
        <dbReference type="ARBA" id="ARBA00023242"/>
    </source>
</evidence>
<sequence length="274" mass="30569">MKVSLLRNGTISIQRDENDEEFRNFAQLKDSIAKRLGVTTHELYLTQQNNEKLVNCDQHVLQCESILVHLRVLGGKGGFGSMLRAIGAQIEKTTNRDACRDLSGRRLRDINEEQRLKRWFSKQKEREEEKIEAKKRKLEKLKTFTEGPPLPKIEDPEYNKQRAEMADSVYEAVDKGFDHINKPGTSSTVTAVATSSSSDESSSDGTKEKDPTDVSTPSASTSVPITSSSVDAQPPAKKKVFKKTMMDEDLDSSCTSSDDSDDESAPKKARVDIP</sequence>
<evidence type="ECO:0000256" key="5">
    <source>
        <dbReference type="ARBA" id="ARBA00022664"/>
    </source>
</evidence>
<keyword evidence="6" id="KW-0508">mRNA splicing</keyword>
<evidence type="ECO:0000256" key="4">
    <source>
        <dbReference type="ARBA" id="ARBA00022490"/>
    </source>
</evidence>